<reference evidence="9" key="2">
    <citation type="submission" date="2019-10" db="EMBL/GenBank/DDBJ databases">
        <authorList>
            <consortium name="NCBI Genome Project"/>
        </authorList>
    </citation>
    <scope>NUCLEOTIDE SEQUENCE</scope>
    <source>
        <strain evidence="9">NI907</strain>
    </source>
</reference>
<feature type="region of interest" description="Disordered" evidence="6">
    <location>
        <begin position="299"/>
        <end position="368"/>
    </location>
</feature>
<dbReference type="SUPFAM" id="SSF57850">
    <property type="entry name" value="RING/U-box"/>
    <property type="match status" value="1"/>
</dbReference>
<dbReference type="RefSeq" id="XP_030984763.1">
    <property type="nucleotide sequence ID" value="XM_031123708.1"/>
</dbReference>
<dbReference type="KEGG" id="pgri:PgNI_03654"/>
<proteinExistence type="predicted"/>
<dbReference type="AlphaFoldDB" id="A0A6P8BC24"/>
<reference evidence="9" key="1">
    <citation type="journal article" date="2019" name="Mol. Biol. Evol.">
        <title>Blast fungal genomes show frequent chromosomal changes, gene gains and losses, and effector gene turnover.</title>
        <authorList>
            <person name="Gomez Luciano L.B."/>
            <person name="Jason Tsai I."/>
            <person name="Chuma I."/>
            <person name="Tosa Y."/>
            <person name="Chen Y.H."/>
            <person name="Li J.Y."/>
            <person name="Li M.Y."/>
            <person name="Jade Lu M.Y."/>
            <person name="Nakayashiki H."/>
            <person name="Li W.H."/>
        </authorList>
    </citation>
    <scope>NUCLEOTIDE SEQUENCE</scope>
    <source>
        <strain evidence="9">NI907</strain>
    </source>
</reference>
<dbReference type="OrthoDB" id="441210at2759"/>
<dbReference type="InterPro" id="IPR042448">
    <property type="entry name" value="CCNB1IP1"/>
</dbReference>
<keyword evidence="2 4" id="KW-0863">Zinc-finger</keyword>
<dbReference type="PROSITE" id="PS50089">
    <property type="entry name" value="ZF_RING_2"/>
    <property type="match status" value="1"/>
</dbReference>
<evidence type="ECO:0000313" key="8">
    <source>
        <dbReference type="Proteomes" id="UP000515153"/>
    </source>
</evidence>
<evidence type="ECO:0000256" key="5">
    <source>
        <dbReference type="SAM" id="Coils"/>
    </source>
</evidence>
<dbReference type="PANTHER" id="PTHR14305:SF0">
    <property type="entry name" value="E3 UBIQUITIN-PROTEIN LIGASE CCNB1IP1"/>
    <property type="match status" value="1"/>
</dbReference>
<evidence type="ECO:0000313" key="9">
    <source>
        <dbReference type="RefSeq" id="XP_030984763.1"/>
    </source>
</evidence>
<evidence type="ECO:0000256" key="2">
    <source>
        <dbReference type="ARBA" id="ARBA00022771"/>
    </source>
</evidence>
<dbReference type="GO" id="GO:0007131">
    <property type="term" value="P:reciprocal meiotic recombination"/>
    <property type="evidence" value="ECO:0007669"/>
    <property type="project" value="InterPro"/>
</dbReference>
<feature type="domain" description="RING-type" evidence="7">
    <location>
        <begin position="11"/>
        <end position="54"/>
    </location>
</feature>
<keyword evidence="5" id="KW-0175">Coiled coil</keyword>
<feature type="coiled-coil region" evidence="5">
    <location>
        <begin position="159"/>
        <end position="186"/>
    </location>
</feature>
<dbReference type="PROSITE" id="PS00518">
    <property type="entry name" value="ZF_RING_1"/>
    <property type="match status" value="1"/>
</dbReference>
<dbReference type="Gene3D" id="3.30.40.10">
    <property type="entry name" value="Zinc/RING finger domain, C3HC4 (zinc finger)"/>
    <property type="match status" value="1"/>
</dbReference>
<reference evidence="9" key="3">
    <citation type="submission" date="2025-08" db="UniProtKB">
        <authorList>
            <consortium name="RefSeq"/>
        </authorList>
    </citation>
    <scope>IDENTIFICATION</scope>
    <source>
        <strain evidence="9">NI907</strain>
    </source>
</reference>
<dbReference type="Pfam" id="PF14634">
    <property type="entry name" value="zf-RING_5"/>
    <property type="match status" value="1"/>
</dbReference>
<evidence type="ECO:0000256" key="1">
    <source>
        <dbReference type="ARBA" id="ARBA00022723"/>
    </source>
</evidence>
<name>A0A6P8BC24_PYRGI</name>
<accession>A0A6P8BC24</accession>
<keyword evidence="3" id="KW-0862">Zinc</keyword>
<keyword evidence="1" id="KW-0479">Metal-binding</keyword>
<dbReference type="GeneID" id="41958617"/>
<dbReference type="PANTHER" id="PTHR14305">
    <property type="entry name" value="E3 UBIQUITIN-PROTEIN LIGASE CCNB1IP1"/>
    <property type="match status" value="1"/>
</dbReference>
<sequence>MESSLKCNTLLCRTELKDEAVVTSCLHVFCVDCASRSNLITPGAEHLRQCPACRSPLPGPDNAVHVNLRPTDDYKGSILRGLSPVAVIDCANAALNFWEYQMAQEIVYHAYFEQTLTEKYSQSRAELDKITGEANGQIGMLSDKLSAVTLERDSVRRKNDELLVMLKEKNKKLMQVQELYDKLKRKAMLGSLQDGASEAVDTTLDRVAAIGATPVAADRYQRLGFYQQQADDVRPHGGLQPRTTNTWDQQFRRDRIAATPEHRTHSNNTAGIRLSNIPGLVVGGAPLLNQDRHHGLRSEHQHLNGVPGNPGYGGASTSNGFGLNTSGTSGALPGGAIGLSSAQKPSLTQRPGAGIFAPQPRNSPQWRQ</sequence>
<protein>
    <recommendedName>
        <fullName evidence="7">RING-type domain-containing protein</fullName>
    </recommendedName>
</protein>
<feature type="compositionally biased region" description="Polar residues" evidence="6">
    <location>
        <begin position="340"/>
        <end position="349"/>
    </location>
</feature>
<dbReference type="InterPro" id="IPR017907">
    <property type="entry name" value="Znf_RING_CS"/>
</dbReference>
<dbReference type="GO" id="GO:0061630">
    <property type="term" value="F:ubiquitin protein ligase activity"/>
    <property type="evidence" value="ECO:0007669"/>
    <property type="project" value="InterPro"/>
</dbReference>
<gene>
    <name evidence="9" type="ORF">PgNI_03654</name>
</gene>
<keyword evidence="8" id="KW-1185">Reference proteome</keyword>
<dbReference type="InterPro" id="IPR001841">
    <property type="entry name" value="Znf_RING"/>
</dbReference>
<dbReference type="InterPro" id="IPR013083">
    <property type="entry name" value="Znf_RING/FYVE/PHD"/>
</dbReference>
<evidence type="ECO:0000256" key="3">
    <source>
        <dbReference type="ARBA" id="ARBA00022833"/>
    </source>
</evidence>
<feature type="compositionally biased region" description="Polar residues" evidence="6">
    <location>
        <begin position="315"/>
        <end position="329"/>
    </location>
</feature>
<evidence type="ECO:0000256" key="6">
    <source>
        <dbReference type="SAM" id="MobiDB-lite"/>
    </source>
</evidence>
<organism evidence="8 9">
    <name type="scientific">Pyricularia grisea</name>
    <name type="common">Crabgrass-specific blast fungus</name>
    <name type="synonym">Magnaporthe grisea</name>
    <dbReference type="NCBI Taxonomy" id="148305"/>
    <lineage>
        <taxon>Eukaryota</taxon>
        <taxon>Fungi</taxon>
        <taxon>Dikarya</taxon>
        <taxon>Ascomycota</taxon>
        <taxon>Pezizomycotina</taxon>
        <taxon>Sordariomycetes</taxon>
        <taxon>Sordariomycetidae</taxon>
        <taxon>Magnaporthales</taxon>
        <taxon>Pyriculariaceae</taxon>
        <taxon>Pyricularia</taxon>
    </lineage>
</organism>
<evidence type="ECO:0000256" key="4">
    <source>
        <dbReference type="PROSITE-ProRule" id="PRU00175"/>
    </source>
</evidence>
<evidence type="ECO:0000259" key="7">
    <source>
        <dbReference type="PROSITE" id="PS50089"/>
    </source>
</evidence>
<dbReference type="GO" id="GO:0008270">
    <property type="term" value="F:zinc ion binding"/>
    <property type="evidence" value="ECO:0007669"/>
    <property type="project" value="UniProtKB-KW"/>
</dbReference>
<dbReference type="Proteomes" id="UP000515153">
    <property type="component" value="Unplaced"/>
</dbReference>
<dbReference type="GO" id="GO:0000795">
    <property type="term" value="C:synaptonemal complex"/>
    <property type="evidence" value="ECO:0007669"/>
    <property type="project" value="InterPro"/>
</dbReference>